<organism evidence="3 4">
    <name type="scientific">Solibacillus merdavium</name>
    <dbReference type="NCBI Taxonomy" id="2762218"/>
    <lineage>
        <taxon>Bacteria</taxon>
        <taxon>Bacillati</taxon>
        <taxon>Bacillota</taxon>
        <taxon>Bacilli</taxon>
        <taxon>Bacillales</taxon>
        <taxon>Caryophanaceae</taxon>
        <taxon>Solibacillus</taxon>
    </lineage>
</organism>
<keyword evidence="4" id="KW-1185">Reference proteome</keyword>
<evidence type="ECO:0000313" key="4">
    <source>
        <dbReference type="Proteomes" id="UP000600565"/>
    </source>
</evidence>
<name>A0ABR8XR44_9BACL</name>
<comment type="caution">
    <text evidence="3">The sequence shown here is derived from an EMBL/GenBank/DDBJ whole genome shotgun (WGS) entry which is preliminary data.</text>
</comment>
<feature type="signal peptide" evidence="1">
    <location>
        <begin position="1"/>
        <end position="26"/>
    </location>
</feature>
<dbReference type="InterPro" id="IPR051465">
    <property type="entry name" value="Cell_Envelope_Struct_Comp"/>
</dbReference>
<proteinExistence type="predicted"/>
<accession>A0ABR8XR44</accession>
<dbReference type="Pfam" id="PF00395">
    <property type="entry name" value="SLH"/>
    <property type="match status" value="3"/>
</dbReference>
<reference evidence="3 4" key="1">
    <citation type="submission" date="2020-08" db="EMBL/GenBank/DDBJ databases">
        <title>A Genomic Blueprint of the Chicken Gut Microbiome.</title>
        <authorList>
            <person name="Gilroy R."/>
            <person name="Ravi A."/>
            <person name="Getino M."/>
            <person name="Pursley I."/>
            <person name="Horton D.L."/>
            <person name="Alikhan N.-F."/>
            <person name="Baker D."/>
            <person name="Gharbi K."/>
            <person name="Hall N."/>
            <person name="Watson M."/>
            <person name="Adriaenssens E.M."/>
            <person name="Foster-Nyarko E."/>
            <person name="Jarju S."/>
            <person name="Secka A."/>
            <person name="Antonio M."/>
            <person name="Oren A."/>
            <person name="Chaudhuri R."/>
            <person name="La Ragione R.M."/>
            <person name="Hildebrand F."/>
            <person name="Pallen M.J."/>
        </authorList>
    </citation>
    <scope>NUCLEOTIDE SEQUENCE [LARGE SCALE GENOMIC DNA]</scope>
    <source>
        <strain evidence="3 4">Sa1YVA6</strain>
    </source>
</reference>
<protein>
    <submittedName>
        <fullName evidence="3">S-layer homology domain-containing protein</fullName>
    </submittedName>
</protein>
<dbReference type="InterPro" id="IPR001119">
    <property type="entry name" value="SLH_dom"/>
</dbReference>
<evidence type="ECO:0000256" key="1">
    <source>
        <dbReference type="SAM" id="SignalP"/>
    </source>
</evidence>
<dbReference type="PANTHER" id="PTHR43308">
    <property type="entry name" value="OUTER MEMBRANE PROTEIN ALPHA-RELATED"/>
    <property type="match status" value="1"/>
</dbReference>
<gene>
    <name evidence="3" type="ORF">H9632_14830</name>
</gene>
<dbReference type="PROSITE" id="PS51272">
    <property type="entry name" value="SLH"/>
    <property type="match status" value="3"/>
</dbReference>
<evidence type="ECO:0000313" key="3">
    <source>
        <dbReference type="EMBL" id="MBD8034344.1"/>
    </source>
</evidence>
<feature type="chain" id="PRO_5046856846" evidence="1">
    <location>
        <begin position="27"/>
        <end position="1459"/>
    </location>
</feature>
<evidence type="ECO:0000259" key="2">
    <source>
        <dbReference type="PROSITE" id="PS51272"/>
    </source>
</evidence>
<dbReference type="RefSeq" id="WP_191704845.1">
    <property type="nucleotide sequence ID" value="NZ_JACSPW010000015.1"/>
</dbReference>
<feature type="domain" description="SLH" evidence="2">
    <location>
        <begin position="158"/>
        <end position="217"/>
    </location>
</feature>
<dbReference type="Proteomes" id="UP000600565">
    <property type="component" value="Unassembled WGS sequence"/>
</dbReference>
<dbReference type="EMBL" id="JACSPW010000015">
    <property type="protein sequence ID" value="MBD8034344.1"/>
    <property type="molecule type" value="Genomic_DNA"/>
</dbReference>
<keyword evidence="1" id="KW-0732">Signal</keyword>
<feature type="domain" description="SLH" evidence="2">
    <location>
        <begin position="32"/>
        <end position="92"/>
    </location>
</feature>
<sequence length="1459" mass="161960">MDSKKGKKLSKATVATVLAASGVIVAMPQQTNAYSFSDLNPFADYYEPILDLASRKIATGYSDGTFKPNQAITREDAAKMLALTIDVNITNPKNPGFKDVQMSNPNYRYIAALAEAGVINGYSDKTFKPKEPITRGQMAKILTLGFKFGVSSKLNHGFKDVNAKNANAYFIQTLYDLNVTKGKTPVSFDPFNTVTRAQMATFIWRAEKADRGNPVYAIGDITGNQIYINGVAHTIAPHLRSILNAANKNVLQGAFIEGNFSGNTVQNISKLTINASGNSSRLLALDGGYSSFAGELIVHGSYVRFKNINFTGRVEVAEAPRRSLASLSNIRIASVGNVASFIDWEKPTVPKNEEFLNPIDKETLQEKPDPTKPPHLQKYTDRMSNLKKYVDFENSDIRHLYVTSDRTFVKANYEIDRLTLQGNVANVELYASPNAMYIDTDYNVSVFGVHDIQYVYKNTLKNVSFKTDSTYDYYYITSSHGFTDIGSHVYITNAIIPPNKTVNDVFDDYKTDDPNIGYIKDENGKAVDRDPVENTIIPDVTGPKITQLDVAAGGSTADVTLTADEDGTYYYVVKPAKEKAPTINEIKTGGTKYNGNGPLVMDEPVKFTVNGLETMTDYVIYAIVIDKMDNVSEKEEQEFSTIDNRPPTFRLDKGETMYGGKRVQFVIKGITEPGEYYYYIREKSPVTLPDPTVDEIMKRYTGKGTIAKPDDVVITETKYGASPAIGDIKPNTEYEIYAVMVDKSGNKMRNPAPKITLKTEAPDTTYPYVLDPPELQLADKEKGYFYINVSEELDKATAENPDNYLLSGTGIVNISGHKEMKPVEVQYSNKRIRLTIPAVSSLVNGDTIVATVLKGVKDLAENEFENKETVAVGVEPRNYAQYNHTDSVKPELTIKNVITGPNKYEVEVEAKKAGTYYYMILPNDFDFKDITSRDFVDEFSNDPKVITGKFKKAPPLDKENHYIGNGQNPAPLGTFKFDVTKPGTPPRDPFKSYKIYMVLKDRSGQLSEIMNKNLIDDVKPPLVTGVMIENVKDSDTQIKFTANVDEKANFYVLPVRKYKKETVDGKEVYVLNTDYFDASGILKDITAVLSTTANAPDLFNKFKSLGAKDIGGSTGKGTFIDIPRENLLNLTAHEEYGFYIGAVDTIGNFTILEKSSAVVIEEDEPKGPQMKKTLYMDGTNPHIKNDGLVTRQSNSFNSSFMETTFTITFNEAIMRQDDLSGLSNYNKTAIPASGTFNLSSILEFNGADINDYEFVSYSVGTSTTSESKLIIRPKNARAAMQTFRVKMKEDTTGATVYDYKDQNGFDTTKIGTYIYPASIINQMSIAQLSTPYVLDTIVETSSKKLNLSVDFDVDLGLVQRYYYAVVLGTTTIKPTAEEVINAVRTNTVSSSSPIYIYGSDMIDGSAGKSQVLPLETGKIRASDVFKTGHKIYMFTVDKYGNIVWAKHKTMAQDYIEITK</sequence>
<feature type="domain" description="SLH" evidence="2">
    <location>
        <begin position="93"/>
        <end position="156"/>
    </location>
</feature>